<organism evidence="1 2">
    <name type="scientific">Candidatus Scalindua rubra</name>
    <dbReference type="NCBI Taxonomy" id="1872076"/>
    <lineage>
        <taxon>Bacteria</taxon>
        <taxon>Pseudomonadati</taxon>
        <taxon>Planctomycetota</taxon>
        <taxon>Candidatus Brocadiia</taxon>
        <taxon>Candidatus Brocadiales</taxon>
        <taxon>Candidatus Scalinduaceae</taxon>
        <taxon>Candidatus Scalindua</taxon>
    </lineage>
</organism>
<comment type="caution">
    <text evidence="1">The sequence shown here is derived from an EMBL/GenBank/DDBJ whole genome shotgun (WGS) entry which is preliminary data.</text>
</comment>
<dbReference type="EMBL" id="MAYW01000111">
    <property type="protein sequence ID" value="ODS31533.1"/>
    <property type="molecule type" value="Genomic_DNA"/>
</dbReference>
<protein>
    <submittedName>
        <fullName evidence="1">Uncharacterized protein</fullName>
    </submittedName>
</protein>
<gene>
    <name evidence="1" type="ORF">SCARUB_03346</name>
</gene>
<dbReference type="AlphaFoldDB" id="A0A1E3X7E9"/>
<evidence type="ECO:0000313" key="2">
    <source>
        <dbReference type="Proteomes" id="UP000094056"/>
    </source>
</evidence>
<sequence>MYQNDYFVLKDSGTYANALEAFGLTAILSKIVGEKSIQILDEGSYFRIHSRNVITEELVKSTKYFQTMIYIKVKNDKPDSAVTVIDYDGEKGKRDNFNKFVQELKKQKPVNMNQQIENYQPKPNPDYDIFSSIYQLKALEGYKKVILNLFDNRDSFAFLLKELLFLYSEPEDFLEQSNKRLKALKKHMELDANIKVNSLQLFNPHQGKGVNEPKSNRLKNENLPSFWLREWMKMIGCYKAMTIKAIKISDKSWDSKIYVLCPKNIDCNQLFTLNLSFKPKLRGLSAVKLDISSLLQFCETFIKNIPEYKERKNVFSKLINPHHFINGFYTTYLKDLGQNKAVSNLSFLQLPTFIEIGSYNDGQAWIQIIKEHLTIINRLQETPKNPESGIALEVMQQYRQFITSSHLIMFLNCLATYGIYLMDKFSDYWAKRVKYKPTPFSSKFLEVLLMKISNKELLPILQCEGFKNIAAAIRKSTISLQYTPKEQRQYEVKYGIAQDLKRKSAYKNELIEYLAEFIALYNVENARLKEQKGESFIPRSNVKQQDIEEFIKLIDEYGSNIVGRLLAAYGYAFDRKEKIQESNENILEEVENV</sequence>
<dbReference type="Proteomes" id="UP000094056">
    <property type="component" value="Unassembled WGS sequence"/>
</dbReference>
<name>A0A1E3X7E9_9BACT</name>
<evidence type="ECO:0000313" key="1">
    <source>
        <dbReference type="EMBL" id="ODS31533.1"/>
    </source>
</evidence>
<reference evidence="1 2" key="1">
    <citation type="submission" date="2016-07" db="EMBL/GenBank/DDBJ databases">
        <title>Draft genome of Scalindua rubra, obtained from a brine-seawater interface in the Red Sea, sheds light on salt adaptation in anammox bacteria.</title>
        <authorList>
            <person name="Speth D.R."/>
            <person name="Lagkouvardos I."/>
            <person name="Wang Y."/>
            <person name="Qian P.-Y."/>
            <person name="Dutilh B.E."/>
            <person name="Jetten M.S."/>
        </authorList>
    </citation>
    <scope>NUCLEOTIDE SEQUENCE [LARGE SCALE GENOMIC DNA]</scope>
    <source>
        <strain evidence="1">BSI-1</strain>
    </source>
</reference>
<accession>A0A1E3X7E9</accession>
<proteinExistence type="predicted"/>